<dbReference type="Pfam" id="PF06693">
    <property type="entry name" value="DUF1190"/>
    <property type="match status" value="1"/>
</dbReference>
<comment type="caution">
    <text evidence="2">The sequence shown here is derived from an EMBL/GenBank/DDBJ whole genome shotgun (WGS) entry which is preliminary data.</text>
</comment>
<feature type="compositionally biased region" description="Polar residues" evidence="1">
    <location>
        <begin position="328"/>
        <end position="344"/>
    </location>
</feature>
<gene>
    <name evidence="2" type="ORF">GXW78_19210</name>
</gene>
<evidence type="ECO:0000256" key="1">
    <source>
        <dbReference type="SAM" id="MobiDB-lite"/>
    </source>
</evidence>
<keyword evidence="3" id="KW-1185">Reference proteome</keyword>
<evidence type="ECO:0000313" key="3">
    <source>
        <dbReference type="Proteomes" id="UP000698752"/>
    </source>
</evidence>
<proteinExistence type="predicted"/>
<accession>A0ABS5EMF8</accession>
<reference evidence="3" key="1">
    <citation type="journal article" date="2021" name="Syst. Appl. Microbiol.">
        <title>Roseomonas hellenica sp. nov., isolated from roots of wild-growing Alkanna tinctoria.</title>
        <authorList>
            <person name="Rat A."/>
            <person name="Naranjo H.D."/>
            <person name="Lebbe L."/>
            <person name="Cnockaert M."/>
            <person name="Krigas N."/>
            <person name="Grigoriadou K."/>
            <person name="Maloupa E."/>
            <person name="Willems A."/>
        </authorList>
    </citation>
    <scope>NUCLEOTIDE SEQUENCE [LARGE SCALE GENOMIC DNA]</scope>
    <source>
        <strain evidence="3">LMG 31159</strain>
    </source>
</reference>
<evidence type="ECO:0000313" key="2">
    <source>
        <dbReference type="EMBL" id="MBR0651807.1"/>
    </source>
</evidence>
<dbReference type="RefSeq" id="WP_211870521.1">
    <property type="nucleotide sequence ID" value="NZ_JAAEDI010000021.1"/>
</dbReference>
<protein>
    <submittedName>
        <fullName evidence="2">DUF1190 domain-containing protein</fullName>
    </submittedName>
</protein>
<dbReference type="Proteomes" id="UP000698752">
    <property type="component" value="Unassembled WGS sequence"/>
</dbReference>
<name>A0ABS5EMF8_9PROT</name>
<dbReference type="InterPro" id="IPR009576">
    <property type="entry name" value="Biofilm_formation_YgiB"/>
</dbReference>
<sequence>MSSSPPPSRRRSRTIRAAALVTIGLGAAGCDETPPADLPDATEARLEACRAAHRRLSEDPARCDALEQVLSREQAETRPRFTTISACETLFGRGACEGETLAATGPGWRPALAGWVRAPGEMGVVQPVVRDRQGQDWALPEPTRPTTTGAVAVQAAPRQVSALDYNAASRAPLNVSLAYYRLAPVYPDDAACSAEWQSCERFDLPLPTRFGTQEACRATWSQCMEVELPPAALAMATTEEQQQQGQSGGGTSSGSGGRVWWGGYNAFWYRNYGGGIGPRYQGWTWTADRQPTAAYRPAVGAGPLRAWDSRSRSLGQASRMGFYGEGTSARTSGPTVSRPASTITRAGFGSTGRAYSSGG</sequence>
<organism evidence="2 3">
    <name type="scientific">Neoroseomonas terrae</name>
    <dbReference type="NCBI Taxonomy" id="424799"/>
    <lineage>
        <taxon>Bacteria</taxon>
        <taxon>Pseudomonadati</taxon>
        <taxon>Pseudomonadota</taxon>
        <taxon>Alphaproteobacteria</taxon>
        <taxon>Acetobacterales</taxon>
        <taxon>Acetobacteraceae</taxon>
        <taxon>Neoroseomonas</taxon>
    </lineage>
</organism>
<feature type="region of interest" description="Disordered" evidence="1">
    <location>
        <begin position="322"/>
        <end position="359"/>
    </location>
</feature>
<dbReference type="EMBL" id="JAAEDI010000021">
    <property type="protein sequence ID" value="MBR0651807.1"/>
    <property type="molecule type" value="Genomic_DNA"/>
</dbReference>